<dbReference type="PROSITE" id="PS00197">
    <property type="entry name" value="2FE2S_FER_1"/>
    <property type="match status" value="1"/>
</dbReference>
<dbReference type="InterPro" id="IPR002888">
    <property type="entry name" value="2Fe-2S-bd"/>
</dbReference>
<sequence length="159" mass="16573">MKITLTLNGLSREVDLPPLVRLLDALRGPLGLPGTKEGCGEGECGSCTVLLDGEPVNACLVSIGQCEGRAVTTVEGLSDATHLGPLARCFVDHGGAQCGICTPGMLISAEALLARKADPNDEEIREAIAGNLCRCTGYQRIVDSIREAARERREAGGAS</sequence>
<dbReference type="OrthoDB" id="9775084at2"/>
<keyword evidence="2" id="KW-0479">Metal-binding</keyword>
<evidence type="ECO:0000259" key="6">
    <source>
        <dbReference type="PROSITE" id="PS51085"/>
    </source>
</evidence>
<keyword evidence="4" id="KW-0408">Iron</keyword>
<dbReference type="InterPro" id="IPR006058">
    <property type="entry name" value="2Fe2S_fd_BS"/>
</dbReference>
<dbReference type="Gene3D" id="1.10.150.120">
    <property type="entry name" value="[2Fe-2S]-binding domain"/>
    <property type="match status" value="1"/>
</dbReference>
<dbReference type="CDD" id="cd00207">
    <property type="entry name" value="fer2"/>
    <property type="match status" value="1"/>
</dbReference>
<feature type="domain" description="2Fe-2S ferredoxin-type" evidence="6">
    <location>
        <begin position="1"/>
        <end position="77"/>
    </location>
</feature>
<dbReference type="Gene3D" id="3.10.20.30">
    <property type="match status" value="1"/>
</dbReference>
<dbReference type="SUPFAM" id="SSF47741">
    <property type="entry name" value="CO dehydrogenase ISP C-domain like"/>
    <property type="match status" value="1"/>
</dbReference>
<keyword evidence="1" id="KW-0001">2Fe-2S</keyword>
<dbReference type="InterPro" id="IPR051452">
    <property type="entry name" value="Diverse_Oxidoreductases"/>
</dbReference>
<dbReference type="PROSITE" id="PS51085">
    <property type="entry name" value="2FE2S_FER_2"/>
    <property type="match status" value="1"/>
</dbReference>
<accession>A0A4U1JE80</accession>
<dbReference type="Pfam" id="PF00111">
    <property type="entry name" value="Fer2"/>
    <property type="match status" value="1"/>
</dbReference>
<dbReference type="InterPro" id="IPR036884">
    <property type="entry name" value="2Fe-2S-bd_dom_sf"/>
</dbReference>
<evidence type="ECO:0000256" key="1">
    <source>
        <dbReference type="ARBA" id="ARBA00022714"/>
    </source>
</evidence>
<dbReference type="InterPro" id="IPR001041">
    <property type="entry name" value="2Fe-2S_ferredoxin-type"/>
</dbReference>
<dbReference type="InterPro" id="IPR036010">
    <property type="entry name" value="2Fe-2S_ferredoxin-like_sf"/>
</dbReference>
<organism evidence="7 8">
    <name type="scientific">Polyangium fumosum</name>
    <dbReference type="NCBI Taxonomy" id="889272"/>
    <lineage>
        <taxon>Bacteria</taxon>
        <taxon>Pseudomonadati</taxon>
        <taxon>Myxococcota</taxon>
        <taxon>Polyangia</taxon>
        <taxon>Polyangiales</taxon>
        <taxon>Polyangiaceae</taxon>
        <taxon>Polyangium</taxon>
    </lineage>
</organism>
<dbReference type="PANTHER" id="PTHR44379:SF8">
    <property type="entry name" value="XANTHINE DEHYDROGENASE IRON-SULFUR-BINDING SUBUNIT XDHC-RELATED"/>
    <property type="match status" value="1"/>
</dbReference>
<dbReference type="RefSeq" id="WP_136929062.1">
    <property type="nucleotide sequence ID" value="NZ_SSMQ01000010.1"/>
</dbReference>
<dbReference type="GO" id="GO:0046872">
    <property type="term" value="F:metal ion binding"/>
    <property type="evidence" value="ECO:0007669"/>
    <property type="project" value="UniProtKB-KW"/>
</dbReference>
<keyword evidence="8" id="KW-1185">Reference proteome</keyword>
<reference evidence="7 8" key="1">
    <citation type="submission" date="2019-04" db="EMBL/GenBank/DDBJ databases">
        <authorList>
            <person name="Li Y."/>
            <person name="Wang J."/>
        </authorList>
    </citation>
    <scope>NUCLEOTIDE SEQUENCE [LARGE SCALE GENOMIC DNA]</scope>
    <source>
        <strain evidence="7 8">DSM 14668</strain>
    </source>
</reference>
<dbReference type="GO" id="GO:0051537">
    <property type="term" value="F:2 iron, 2 sulfur cluster binding"/>
    <property type="evidence" value="ECO:0007669"/>
    <property type="project" value="UniProtKB-KW"/>
</dbReference>
<evidence type="ECO:0000313" key="7">
    <source>
        <dbReference type="EMBL" id="TKD09389.1"/>
    </source>
</evidence>
<gene>
    <name evidence="7" type="ORF">E8A74_11715</name>
</gene>
<proteinExistence type="predicted"/>
<evidence type="ECO:0000256" key="4">
    <source>
        <dbReference type="ARBA" id="ARBA00023004"/>
    </source>
</evidence>
<dbReference type="PANTHER" id="PTHR44379">
    <property type="entry name" value="OXIDOREDUCTASE WITH IRON-SULFUR SUBUNIT"/>
    <property type="match status" value="1"/>
</dbReference>
<protein>
    <submittedName>
        <fullName evidence="7">(2Fe-2S)-binding protein</fullName>
    </submittedName>
</protein>
<dbReference type="GO" id="GO:0016491">
    <property type="term" value="F:oxidoreductase activity"/>
    <property type="evidence" value="ECO:0007669"/>
    <property type="project" value="UniProtKB-KW"/>
</dbReference>
<evidence type="ECO:0000256" key="5">
    <source>
        <dbReference type="ARBA" id="ARBA00023014"/>
    </source>
</evidence>
<dbReference type="AlphaFoldDB" id="A0A4U1JE80"/>
<dbReference type="Pfam" id="PF01799">
    <property type="entry name" value="Fer2_2"/>
    <property type="match status" value="1"/>
</dbReference>
<evidence type="ECO:0000256" key="3">
    <source>
        <dbReference type="ARBA" id="ARBA00023002"/>
    </source>
</evidence>
<dbReference type="EMBL" id="SSMQ01000010">
    <property type="protein sequence ID" value="TKD09389.1"/>
    <property type="molecule type" value="Genomic_DNA"/>
</dbReference>
<dbReference type="SUPFAM" id="SSF54292">
    <property type="entry name" value="2Fe-2S ferredoxin-like"/>
    <property type="match status" value="1"/>
</dbReference>
<evidence type="ECO:0000313" key="8">
    <source>
        <dbReference type="Proteomes" id="UP000309215"/>
    </source>
</evidence>
<dbReference type="Proteomes" id="UP000309215">
    <property type="component" value="Unassembled WGS sequence"/>
</dbReference>
<keyword evidence="3" id="KW-0560">Oxidoreductase</keyword>
<name>A0A4U1JE80_9BACT</name>
<evidence type="ECO:0000256" key="2">
    <source>
        <dbReference type="ARBA" id="ARBA00022723"/>
    </source>
</evidence>
<keyword evidence="5" id="KW-0411">Iron-sulfur</keyword>
<comment type="caution">
    <text evidence="7">The sequence shown here is derived from an EMBL/GenBank/DDBJ whole genome shotgun (WGS) entry which is preliminary data.</text>
</comment>
<dbReference type="InterPro" id="IPR012675">
    <property type="entry name" value="Beta-grasp_dom_sf"/>
</dbReference>